<feature type="compositionally biased region" description="Polar residues" evidence="1">
    <location>
        <begin position="1"/>
        <end position="10"/>
    </location>
</feature>
<gene>
    <name evidence="2" type="ORF">GCM10007874_70230</name>
</gene>
<comment type="caution">
    <text evidence="2">The sequence shown here is derived from an EMBL/GenBank/DDBJ whole genome shotgun (WGS) entry which is preliminary data.</text>
</comment>
<evidence type="ECO:0008006" key="4">
    <source>
        <dbReference type="Google" id="ProtNLM"/>
    </source>
</evidence>
<dbReference type="Proteomes" id="UP001156882">
    <property type="component" value="Unassembled WGS sequence"/>
</dbReference>
<evidence type="ECO:0000313" key="3">
    <source>
        <dbReference type="Proteomes" id="UP001156882"/>
    </source>
</evidence>
<dbReference type="EMBL" id="BSPC01000093">
    <property type="protein sequence ID" value="GLS24002.1"/>
    <property type="molecule type" value="Genomic_DNA"/>
</dbReference>
<organism evidence="2 3">
    <name type="scientific">Labrys miyagiensis</name>
    <dbReference type="NCBI Taxonomy" id="346912"/>
    <lineage>
        <taxon>Bacteria</taxon>
        <taxon>Pseudomonadati</taxon>
        <taxon>Pseudomonadota</taxon>
        <taxon>Alphaproteobacteria</taxon>
        <taxon>Hyphomicrobiales</taxon>
        <taxon>Xanthobacteraceae</taxon>
        <taxon>Labrys</taxon>
    </lineage>
</organism>
<keyword evidence="3" id="KW-1185">Reference proteome</keyword>
<feature type="region of interest" description="Disordered" evidence="1">
    <location>
        <begin position="1"/>
        <end position="24"/>
    </location>
</feature>
<dbReference type="RefSeq" id="WP_284316920.1">
    <property type="nucleotide sequence ID" value="NZ_BSPC01000093.1"/>
</dbReference>
<name>A0ABQ6CUF8_9HYPH</name>
<proteinExistence type="predicted"/>
<reference evidence="3" key="1">
    <citation type="journal article" date="2019" name="Int. J. Syst. Evol. Microbiol.">
        <title>The Global Catalogue of Microorganisms (GCM) 10K type strain sequencing project: providing services to taxonomists for standard genome sequencing and annotation.</title>
        <authorList>
            <consortium name="The Broad Institute Genomics Platform"/>
            <consortium name="The Broad Institute Genome Sequencing Center for Infectious Disease"/>
            <person name="Wu L."/>
            <person name="Ma J."/>
        </authorList>
    </citation>
    <scope>NUCLEOTIDE SEQUENCE [LARGE SCALE GENOMIC DNA]</scope>
    <source>
        <strain evidence="3">NBRC 101365</strain>
    </source>
</reference>
<evidence type="ECO:0000256" key="1">
    <source>
        <dbReference type="SAM" id="MobiDB-lite"/>
    </source>
</evidence>
<evidence type="ECO:0000313" key="2">
    <source>
        <dbReference type="EMBL" id="GLS24002.1"/>
    </source>
</evidence>
<accession>A0ABQ6CUF8</accession>
<protein>
    <recommendedName>
        <fullName evidence="4">Antitoxin Xre/MbcA/ParS-like toxin-binding domain-containing protein</fullName>
    </recommendedName>
</protein>
<sequence>MTAKIQTKTGSDAGRRTDGVTTMVPLKGDPAAILKDVQLPKGVSLGFYATEPEAIASLKKELGAKAGRARKFSSLSAERPGPRSAIRRDAFRPSTRARALLQGIRIAEEDLRAAGGAYSLDEVAALLHGISRQAVDKRVQEGSLLAVPGPSNRRMYPTIQFQHDGSLVEGLRAVRRALPTDNPWTILNFLVHPDDRLGSRKPIDLLKAGEVELVVEAARRLGEQGA</sequence>